<evidence type="ECO:0000259" key="4">
    <source>
        <dbReference type="PROSITE" id="PS50836"/>
    </source>
</evidence>
<dbReference type="InterPro" id="IPR005018">
    <property type="entry name" value="DOMON_domain"/>
</dbReference>
<reference evidence="5 6" key="1">
    <citation type="journal article" date="2015" name="Genome Biol. Evol.">
        <title>Comparative Genomics of a Bacterivorous Green Alga Reveals Evolutionary Causalities and Consequences of Phago-Mixotrophic Mode of Nutrition.</title>
        <authorList>
            <person name="Burns J.A."/>
            <person name="Paasch A."/>
            <person name="Narechania A."/>
            <person name="Kim E."/>
        </authorList>
    </citation>
    <scope>NUCLEOTIDE SEQUENCE [LARGE SCALE GENOMIC DNA]</scope>
    <source>
        <strain evidence="5 6">PLY_AMNH</strain>
    </source>
</reference>
<comment type="caution">
    <text evidence="5">The sequence shown here is derived from an EMBL/GenBank/DDBJ whole genome shotgun (WGS) entry which is preliminary data.</text>
</comment>
<dbReference type="AlphaFoldDB" id="A0AAE0L0D4"/>
<keyword evidence="3" id="KW-0325">Glycoprotein</keyword>
<evidence type="ECO:0000256" key="2">
    <source>
        <dbReference type="ARBA" id="ARBA00023157"/>
    </source>
</evidence>
<dbReference type="GO" id="GO:0004500">
    <property type="term" value="F:dopamine beta-monooxygenase activity"/>
    <property type="evidence" value="ECO:0007669"/>
    <property type="project" value="InterPro"/>
</dbReference>
<evidence type="ECO:0000256" key="1">
    <source>
        <dbReference type="ARBA" id="ARBA00010676"/>
    </source>
</evidence>
<dbReference type="SMART" id="SM00664">
    <property type="entry name" value="DoH"/>
    <property type="match status" value="1"/>
</dbReference>
<accession>A0AAE0L0D4</accession>
<evidence type="ECO:0000313" key="5">
    <source>
        <dbReference type="EMBL" id="KAK3267095.1"/>
    </source>
</evidence>
<sequence length="473" mass="53131">MYWNVAGDAFELALRVRTSGWIGFGIAEPGGGGMKGADIVTGFVDAEGVGKINDMYAINNGQPYPDSCENWELIRAEKIGDTTTIELKRLLNTGDSQDRAVDTELGKPTKIIYSWGPLNNGKIAYHAANRFTKRIYFGGGDDQVEILEGIKSDPYTASFSMLNNYTVSPTTTVYQAKCFDLPEVDDVHAIALEHFIQESTAEFVHHFVLEGYHKSNCNSRLQRPIWAWAPGTQHLILPTKAGFRIGPTGNGFRSFRLETHYNNPSLKYNLVDKSGVVMHYTTELREHDAGMFQLGDPSVGLSFQSLPEGSSKYEFECPSACTQSWSHDITVFSTLLHMHSHGVKMLTEQYNKEGAKLRTTANIDWYDPEIQDNIFLLPFKVNRGDSFKTTCFYETPDNLTMFGPNSEDEMCIDFMYYYPILRDPQTVRCDYESHQNCSSRLLSSGTVRSIDRQFGDESGSCQSVFLAEGHSRP</sequence>
<comment type="similarity">
    <text evidence="1">Belongs to the copper type II ascorbate-dependent monooxygenase family.</text>
</comment>
<dbReference type="SUPFAM" id="SSF49742">
    <property type="entry name" value="PHM/PNGase F"/>
    <property type="match status" value="2"/>
</dbReference>
<dbReference type="InterPro" id="IPR008977">
    <property type="entry name" value="PHM/PNGase_F_dom_sf"/>
</dbReference>
<proteinExistence type="inferred from homology"/>
<dbReference type="CDD" id="cd09631">
    <property type="entry name" value="DOMON_DOH"/>
    <property type="match status" value="1"/>
</dbReference>
<organism evidence="5 6">
    <name type="scientific">Cymbomonas tetramitiformis</name>
    <dbReference type="NCBI Taxonomy" id="36881"/>
    <lineage>
        <taxon>Eukaryota</taxon>
        <taxon>Viridiplantae</taxon>
        <taxon>Chlorophyta</taxon>
        <taxon>Pyramimonadophyceae</taxon>
        <taxon>Pyramimonadales</taxon>
        <taxon>Pyramimonadaceae</taxon>
        <taxon>Cymbomonas</taxon>
    </lineage>
</organism>
<keyword evidence="6" id="KW-1185">Reference proteome</keyword>
<dbReference type="Pfam" id="PF01082">
    <property type="entry name" value="Cu2_monooxygen"/>
    <property type="match status" value="1"/>
</dbReference>
<evidence type="ECO:0000313" key="6">
    <source>
        <dbReference type="Proteomes" id="UP001190700"/>
    </source>
</evidence>
<dbReference type="Proteomes" id="UP001190700">
    <property type="component" value="Unassembled WGS sequence"/>
</dbReference>
<gene>
    <name evidence="5" type="ORF">CYMTET_24326</name>
</gene>
<dbReference type="EMBL" id="LGRX02012622">
    <property type="protein sequence ID" value="KAK3267095.1"/>
    <property type="molecule type" value="Genomic_DNA"/>
</dbReference>
<dbReference type="PANTHER" id="PTHR10157">
    <property type="entry name" value="DOPAMINE BETA HYDROXYLASE RELATED"/>
    <property type="match status" value="1"/>
</dbReference>
<dbReference type="InterPro" id="IPR000323">
    <property type="entry name" value="Cu2_ascorb_mOase_N"/>
</dbReference>
<dbReference type="GO" id="GO:0005507">
    <property type="term" value="F:copper ion binding"/>
    <property type="evidence" value="ECO:0007669"/>
    <property type="project" value="InterPro"/>
</dbReference>
<dbReference type="InterPro" id="IPR000945">
    <property type="entry name" value="DBH-like"/>
</dbReference>
<evidence type="ECO:0000256" key="3">
    <source>
        <dbReference type="ARBA" id="ARBA00023180"/>
    </source>
</evidence>
<dbReference type="InterPro" id="IPR036939">
    <property type="entry name" value="Cu2_ascorb_mOase_N_sf"/>
</dbReference>
<feature type="domain" description="DOMON" evidence="4">
    <location>
        <begin position="1"/>
        <end position="116"/>
    </location>
</feature>
<dbReference type="InterPro" id="IPR014784">
    <property type="entry name" value="Cu2_ascorb_mOase-like_C"/>
</dbReference>
<dbReference type="InterPro" id="IPR024548">
    <property type="entry name" value="Cu2_monoox_C"/>
</dbReference>
<dbReference type="Pfam" id="PF03351">
    <property type="entry name" value="DOMON"/>
    <property type="match status" value="1"/>
</dbReference>
<protein>
    <recommendedName>
        <fullName evidence="4">DOMON domain-containing protein</fullName>
    </recommendedName>
</protein>
<dbReference type="Gene3D" id="2.60.120.310">
    <property type="entry name" value="Copper type II, ascorbate-dependent monooxygenase, N-terminal domain"/>
    <property type="match status" value="1"/>
</dbReference>
<dbReference type="PROSITE" id="PS50836">
    <property type="entry name" value="DOMON"/>
    <property type="match status" value="1"/>
</dbReference>
<keyword evidence="2" id="KW-1015">Disulfide bond</keyword>
<dbReference type="PANTHER" id="PTHR10157:SF23">
    <property type="entry name" value="MOXD1 HOMOLOG 1"/>
    <property type="match status" value="1"/>
</dbReference>
<dbReference type="InterPro" id="IPR045266">
    <property type="entry name" value="DOH_DOMON"/>
</dbReference>
<dbReference type="Pfam" id="PF03712">
    <property type="entry name" value="Cu2_monoox_C"/>
    <property type="match status" value="1"/>
</dbReference>
<dbReference type="Gene3D" id="2.60.120.230">
    <property type="match status" value="1"/>
</dbReference>
<name>A0AAE0L0D4_9CHLO</name>